<evidence type="ECO:0000313" key="1">
    <source>
        <dbReference type="EMBL" id="OQD45884.1"/>
    </source>
</evidence>
<dbReference type="RefSeq" id="WP_070066943.1">
    <property type="nucleotide sequence ID" value="NZ_MJUW02000071.1"/>
</dbReference>
<dbReference type="EMBL" id="MJUW02000071">
    <property type="protein sequence ID" value="OQD45884.1"/>
    <property type="molecule type" value="Genomic_DNA"/>
</dbReference>
<comment type="caution">
    <text evidence="1">The sequence shown here is derived from an EMBL/GenBank/DDBJ whole genome shotgun (WGS) entry which is preliminary data.</text>
</comment>
<protein>
    <submittedName>
        <fullName evidence="1">Uncharacterized protein</fullName>
    </submittedName>
</protein>
<dbReference type="AlphaFoldDB" id="A0A1V6M0E6"/>
<dbReference type="Proteomes" id="UP000242219">
    <property type="component" value="Unassembled WGS sequence"/>
</dbReference>
<organism evidence="1 2">
    <name type="scientific">Candidatus Brocadia sapporoensis</name>
    <dbReference type="NCBI Taxonomy" id="392547"/>
    <lineage>
        <taxon>Bacteria</taxon>
        <taxon>Pseudomonadati</taxon>
        <taxon>Planctomycetota</taxon>
        <taxon>Candidatus Brocadiia</taxon>
        <taxon>Candidatus Brocadiales</taxon>
        <taxon>Candidatus Brocadiaceae</taxon>
        <taxon>Candidatus Brocadia</taxon>
    </lineage>
</organism>
<evidence type="ECO:0000313" key="2">
    <source>
        <dbReference type="Proteomes" id="UP000242219"/>
    </source>
</evidence>
<gene>
    <name evidence="1" type="ORF">BIY37_06120</name>
</gene>
<keyword evidence="2" id="KW-1185">Reference proteome</keyword>
<reference evidence="1 2" key="1">
    <citation type="journal article" date="2016" name="Genome Announc.">
        <title>Draft Genome Sequence of the Anaerobic Ammonium-Oxidizing Bacterium 'Candidatus Brocadia sp. 40'.</title>
        <authorList>
            <person name="Ali M."/>
            <person name="Haroon M.F."/>
            <person name="Narita Y."/>
            <person name="Zhang L."/>
            <person name="Rangel Shaw D."/>
            <person name="Okabe S."/>
            <person name="Saikaly P.E."/>
        </authorList>
    </citation>
    <scope>NUCLEOTIDE SEQUENCE [LARGE SCALE GENOMIC DNA]</scope>
    <source>
        <strain evidence="1 2">40</strain>
    </source>
</reference>
<proteinExistence type="predicted"/>
<accession>A0A1V6M0E6</accession>
<sequence>MVSQYLEYSWKVKTYLRAISSAGESIRSVTMSKVFPTDGVLNVFLWEGRWKHKNLEDSRLS</sequence>
<name>A0A1V6M0E6_9BACT</name>